<dbReference type="Proteomes" id="UP000800082">
    <property type="component" value="Unassembled WGS sequence"/>
</dbReference>
<gene>
    <name evidence="1" type="ORF">M421DRAFT_243061</name>
</gene>
<proteinExistence type="predicted"/>
<evidence type="ECO:0000313" key="1">
    <source>
        <dbReference type="EMBL" id="KAF1925467.1"/>
    </source>
</evidence>
<dbReference type="AlphaFoldDB" id="A0A6A5RIP8"/>
<name>A0A6A5RIP8_9PLEO</name>
<sequence>MPVLAKRPPGNAPQQSIFTPCRCWSSPYMQLGELGQRHSPASSLAARVAMMSLRAAQACRDARVCRGTADGGNRTEYHFFISFCAQCDCRAEGVGTWGAVEIETVFACPRFGGWGLLLWRVGRSAAWERFSFPVHGDMFLFGVRLSGSRQIVVVTASTHDQHGYTASHGNLVRRICIDNSAATVVV</sequence>
<protein>
    <submittedName>
        <fullName evidence="1">Uncharacterized protein</fullName>
    </submittedName>
</protein>
<evidence type="ECO:0000313" key="2">
    <source>
        <dbReference type="Proteomes" id="UP000800082"/>
    </source>
</evidence>
<organism evidence="1 2">
    <name type="scientific">Didymella exigua CBS 183.55</name>
    <dbReference type="NCBI Taxonomy" id="1150837"/>
    <lineage>
        <taxon>Eukaryota</taxon>
        <taxon>Fungi</taxon>
        <taxon>Dikarya</taxon>
        <taxon>Ascomycota</taxon>
        <taxon>Pezizomycotina</taxon>
        <taxon>Dothideomycetes</taxon>
        <taxon>Pleosporomycetidae</taxon>
        <taxon>Pleosporales</taxon>
        <taxon>Pleosporineae</taxon>
        <taxon>Didymellaceae</taxon>
        <taxon>Didymella</taxon>
    </lineage>
</organism>
<accession>A0A6A5RIP8</accession>
<dbReference type="GeneID" id="54346160"/>
<reference evidence="1" key="1">
    <citation type="journal article" date="2020" name="Stud. Mycol.">
        <title>101 Dothideomycetes genomes: a test case for predicting lifestyles and emergence of pathogens.</title>
        <authorList>
            <person name="Haridas S."/>
            <person name="Albert R."/>
            <person name="Binder M."/>
            <person name="Bloem J."/>
            <person name="Labutti K."/>
            <person name="Salamov A."/>
            <person name="Andreopoulos B."/>
            <person name="Baker S."/>
            <person name="Barry K."/>
            <person name="Bills G."/>
            <person name="Bluhm B."/>
            <person name="Cannon C."/>
            <person name="Castanera R."/>
            <person name="Culley D."/>
            <person name="Daum C."/>
            <person name="Ezra D."/>
            <person name="Gonzalez J."/>
            <person name="Henrissat B."/>
            <person name="Kuo A."/>
            <person name="Liang C."/>
            <person name="Lipzen A."/>
            <person name="Lutzoni F."/>
            <person name="Magnuson J."/>
            <person name="Mondo S."/>
            <person name="Nolan M."/>
            <person name="Ohm R."/>
            <person name="Pangilinan J."/>
            <person name="Park H.-J."/>
            <person name="Ramirez L."/>
            <person name="Alfaro M."/>
            <person name="Sun H."/>
            <person name="Tritt A."/>
            <person name="Yoshinaga Y."/>
            <person name="Zwiers L.-H."/>
            <person name="Turgeon B."/>
            <person name="Goodwin S."/>
            <person name="Spatafora J."/>
            <person name="Crous P."/>
            <person name="Grigoriev I."/>
        </authorList>
    </citation>
    <scope>NUCLEOTIDE SEQUENCE</scope>
    <source>
        <strain evidence="1">CBS 183.55</strain>
    </source>
</reference>
<dbReference type="RefSeq" id="XP_033445719.1">
    <property type="nucleotide sequence ID" value="XM_033588513.1"/>
</dbReference>
<dbReference type="EMBL" id="ML978984">
    <property type="protein sequence ID" value="KAF1925467.1"/>
    <property type="molecule type" value="Genomic_DNA"/>
</dbReference>
<keyword evidence="2" id="KW-1185">Reference proteome</keyword>